<evidence type="ECO:0000256" key="3">
    <source>
        <dbReference type="ARBA" id="ARBA00022832"/>
    </source>
</evidence>
<dbReference type="SUPFAM" id="SSF56801">
    <property type="entry name" value="Acetyl-CoA synthetase-like"/>
    <property type="match status" value="1"/>
</dbReference>
<name>H5X856_9PSEU</name>
<dbReference type="STRING" id="882083.SacmaDRAFT_5472"/>
<dbReference type="AlphaFoldDB" id="H5X856"/>
<proteinExistence type="inferred from homology"/>
<dbReference type="PANTHER" id="PTHR43859:SF4">
    <property type="entry name" value="BUTANOATE--COA LIGASE AAE1-RELATED"/>
    <property type="match status" value="1"/>
</dbReference>
<dbReference type="Gene3D" id="3.40.50.12780">
    <property type="entry name" value="N-terminal domain of ligase-like"/>
    <property type="match status" value="1"/>
</dbReference>
<dbReference type="CDD" id="cd12119">
    <property type="entry name" value="ttLC_FACS_AlkK_like"/>
    <property type="match status" value="1"/>
</dbReference>
<dbReference type="RefSeq" id="WP_009156962.1">
    <property type="nucleotide sequence ID" value="NZ_CM001439.1"/>
</dbReference>
<dbReference type="Gene3D" id="3.30.300.30">
    <property type="match status" value="1"/>
</dbReference>
<evidence type="ECO:0000313" key="8">
    <source>
        <dbReference type="Proteomes" id="UP000004926"/>
    </source>
</evidence>
<dbReference type="Pfam" id="PF00501">
    <property type="entry name" value="AMP-binding"/>
    <property type="match status" value="1"/>
</dbReference>
<dbReference type="InterPro" id="IPR045851">
    <property type="entry name" value="AMP-bd_C_sf"/>
</dbReference>
<dbReference type="HOGENOM" id="CLU_000022_59_5_11"/>
<keyword evidence="3" id="KW-0276">Fatty acid metabolism</keyword>
<evidence type="ECO:0000256" key="4">
    <source>
        <dbReference type="ARBA" id="ARBA00023098"/>
    </source>
</evidence>
<evidence type="ECO:0000256" key="1">
    <source>
        <dbReference type="ARBA" id="ARBA00006432"/>
    </source>
</evidence>
<dbReference type="GO" id="GO:0006631">
    <property type="term" value="P:fatty acid metabolic process"/>
    <property type="evidence" value="ECO:0007669"/>
    <property type="project" value="UniProtKB-KW"/>
</dbReference>
<comment type="similarity">
    <text evidence="1">Belongs to the ATP-dependent AMP-binding enzyme family.</text>
</comment>
<dbReference type="eggNOG" id="COG0318">
    <property type="taxonomic scope" value="Bacteria"/>
</dbReference>
<dbReference type="Pfam" id="PF13193">
    <property type="entry name" value="AMP-binding_C"/>
    <property type="match status" value="1"/>
</dbReference>
<reference evidence="7 8" key="1">
    <citation type="journal article" date="2012" name="Stand. Genomic Sci.">
        <title>Genome sequence of the ocean sediment bacterium Saccharomonospora marina type strain (XMU15(T)).</title>
        <authorList>
            <person name="Klenk H.P."/>
            <person name="Lu M."/>
            <person name="Lucas S."/>
            <person name="Lapidus A."/>
            <person name="Copeland A."/>
            <person name="Pitluck S."/>
            <person name="Goodwin L.A."/>
            <person name="Han C."/>
            <person name="Tapia R."/>
            <person name="Brambilla E.M."/>
            <person name="Potter G."/>
            <person name="Land M."/>
            <person name="Ivanova N."/>
            <person name="Rohde M."/>
            <person name="Goker M."/>
            <person name="Detter J.C."/>
            <person name="Li W.J."/>
            <person name="Kyrpides N.C."/>
            <person name="Woyke T."/>
        </authorList>
    </citation>
    <scope>NUCLEOTIDE SEQUENCE [LARGE SCALE GENOMIC DNA]</scope>
    <source>
        <strain evidence="7 8">XMU15</strain>
    </source>
</reference>
<keyword evidence="4" id="KW-0443">Lipid metabolism</keyword>
<dbReference type="InterPro" id="IPR025110">
    <property type="entry name" value="AMP-bd_C"/>
</dbReference>
<keyword evidence="8" id="KW-1185">Reference proteome</keyword>
<feature type="domain" description="AMP-binding enzyme C-terminal" evidence="6">
    <location>
        <begin position="452"/>
        <end position="525"/>
    </location>
</feature>
<dbReference type="FunFam" id="3.30.300.30:FF:000008">
    <property type="entry name" value="2,3-dihydroxybenzoate-AMP ligase"/>
    <property type="match status" value="1"/>
</dbReference>
<organism evidence="7 8">
    <name type="scientific">Saccharomonospora marina XMU15</name>
    <dbReference type="NCBI Taxonomy" id="882083"/>
    <lineage>
        <taxon>Bacteria</taxon>
        <taxon>Bacillati</taxon>
        <taxon>Actinomycetota</taxon>
        <taxon>Actinomycetes</taxon>
        <taxon>Pseudonocardiales</taxon>
        <taxon>Pseudonocardiaceae</taxon>
        <taxon>Saccharomonospora</taxon>
    </lineage>
</organism>
<dbReference type="Proteomes" id="UP000004926">
    <property type="component" value="Chromosome"/>
</dbReference>
<sequence>MDGLMMDQPLLLSGLLWRTERLFHDKKIITRVGQGQYHSYSYADYAKRVRRLASALVDFGVKPGDRVGTIAWNHYRHFETYFGVPGIGAVLHTINMRLFPEQQAYLINHAQDSVLMIDADQVSAVERLVEIGIPSVRAFVVMGEGPLPETSLEPVYSYDELVDSGTEDFQFPTFDENTASAMCYTSATTGDPKGVVYSHRAMVLQAMCLAMHDKLNMSESQVWLEVAPMFHCNGWNIPHTALLQGATLVLPGVHPTDGDYVEMVQDLGVTGMNGAVTIGTMMRDFVRASDRKWDLSSLKTMWLGGQAPSRAIMEWWERTFGTHVVQGYGMTECTPQICFNSTKSTLADQDPEAVYALRQTGGQPIPLMKIKVIGEDGTELPWDGTSVGDFWVQSPFTASEYYNDERTKESMVDGWFRTGDVGAINEHGYVIIKDRSKDLIKSGGEWISSIDLENALMAHPKVREATVVSVPHEKWLERPLACVVPSDDSITEDELRDYLLTSFAKWWIPDSFLFVSQVPKTSVGKYNKKEIRAIFADGGVSRVRERLA</sequence>
<keyword evidence="2 7" id="KW-0436">Ligase</keyword>
<dbReference type="PANTHER" id="PTHR43859">
    <property type="entry name" value="ACYL-ACTIVATING ENZYME"/>
    <property type="match status" value="1"/>
</dbReference>
<dbReference type="InterPro" id="IPR000873">
    <property type="entry name" value="AMP-dep_synth/lig_dom"/>
</dbReference>
<evidence type="ECO:0000256" key="2">
    <source>
        <dbReference type="ARBA" id="ARBA00022598"/>
    </source>
</evidence>
<evidence type="ECO:0000259" key="5">
    <source>
        <dbReference type="Pfam" id="PF00501"/>
    </source>
</evidence>
<dbReference type="InterPro" id="IPR042099">
    <property type="entry name" value="ANL_N_sf"/>
</dbReference>
<dbReference type="EMBL" id="CM001439">
    <property type="protein sequence ID" value="EHR53588.1"/>
    <property type="molecule type" value="Genomic_DNA"/>
</dbReference>
<evidence type="ECO:0000313" key="7">
    <source>
        <dbReference type="EMBL" id="EHR53588.1"/>
    </source>
</evidence>
<dbReference type="NCBIfam" id="NF004837">
    <property type="entry name" value="PRK06187.1"/>
    <property type="match status" value="1"/>
</dbReference>
<accession>H5X856</accession>
<protein>
    <submittedName>
        <fullName evidence="7">Acyl-CoA synthetase (AMP-forming)/AMP-acid ligase II</fullName>
    </submittedName>
</protein>
<dbReference type="GO" id="GO:0016874">
    <property type="term" value="F:ligase activity"/>
    <property type="evidence" value="ECO:0007669"/>
    <property type="project" value="UniProtKB-KW"/>
</dbReference>
<gene>
    <name evidence="7" type="ORF">SacmaDRAFT_5472</name>
</gene>
<feature type="domain" description="AMP-dependent synthetase/ligase" evidence="5">
    <location>
        <begin position="23"/>
        <end position="402"/>
    </location>
</feature>
<evidence type="ECO:0000259" key="6">
    <source>
        <dbReference type="Pfam" id="PF13193"/>
    </source>
</evidence>